<keyword evidence="6" id="KW-0863">Zinc-finger</keyword>
<dbReference type="GO" id="GO:0071004">
    <property type="term" value="C:U2-type prespliceosome"/>
    <property type="evidence" value="ECO:0007669"/>
    <property type="project" value="TreeGrafter"/>
</dbReference>
<dbReference type="STRING" id="595528.A0A0D2UME4"/>
<evidence type="ECO:0000256" key="6">
    <source>
        <dbReference type="ARBA" id="ARBA00022771"/>
    </source>
</evidence>
<dbReference type="Pfam" id="PF16835">
    <property type="entry name" value="SF3A2"/>
    <property type="match status" value="1"/>
</dbReference>
<keyword evidence="7" id="KW-0862">Zinc</keyword>
<accession>A0A0D2UME4</accession>
<evidence type="ECO:0000259" key="11">
    <source>
        <dbReference type="PROSITE" id="PS50171"/>
    </source>
</evidence>
<dbReference type="PROSITE" id="PS50171">
    <property type="entry name" value="ZF_MATRIN"/>
    <property type="match status" value="1"/>
</dbReference>
<evidence type="ECO:0000256" key="9">
    <source>
        <dbReference type="ARBA" id="ARBA00023242"/>
    </source>
</evidence>
<dbReference type="PANTHER" id="PTHR23205:SF0">
    <property type="entry name" value="SPLICING FACTOR 3A SUBUNIT 2"/>
    <property type="match status" value="1"/>
</dbReference>
<dbReference type="InterPro" id="IPR031781">
    <property type="entry name" value="SF3A2_dom"/>
</dbReference>
<dbReference type="GO" id="GO:0071013">
    <property type="term" value="C:catalytic step 2 spliceosome"/>
    <property type="evidence" value="ECO:0007669"/>
    <property type="project" value="TreeGrafter"/>
</dbReference>
<dbReference type="Proteomes" id="UP000008743">
    <property type="component" value="Unassembled WGS sequence"/>
</dbReference>
<dbReference type="InterPro" id="IPR036236">
    <property type="entry name" value="Znf_C2H2_sf"/>
</dbReference>
<keyword evidence="4" id="KW-0479">Metal-binding</keyword>
<evidence type="ECO:0000256" key="1">
    <source>
        <dbReference type="ARBA" id="ARBA00004123"/>
    </source>
</evidence>
<evidence type="ECO:0000313" key="12">
    <source>
        <dbReference type="EMBL" id="KJE96231.1"/>
    </source>
</evidence>
<dbReference type="EMBL" id="KE346370">
    <property type="protein sequence ID" value="KJE96231.1"/>
    <property type="molecule type" value="Genomic_DNA"/>
</dbReference>
<dbReference type="GO" id="GO:0000245">
    <property type="term" value="P:spliceosomal complex assembly"/>
    <property type="evidence" value="ECO:0007669"/>
    <property type="project" value="TreeGrafter"/>
</dbReference>
<feature type="compositionally biased region" description="Basic and acidic residues" evidence="10">
    <location>
        <begin position="77"/>
        <end position="92"/>
    </location>
</feature>
<feature type="region of interest" description="Disordered" evidence="10">
    <location>
        <begin position="235"/>
        <end position="266"/>
    </location>
</feature>
<keyword evidence="5" id="KW-0747">Spliceosome</keyword>
<dbReference type="FunCoup" id="A0A0D2UME4">
    <property type="interactions" value="132"/>
</dbReference>
<dbReference type="SMART" id="SM01050">
    <property type="entry name" value="CactinC_cactus"/>
    <property type="match status" value="1"/>
</dbReference>
<evidence type="ECO:0000256" key="8">
    <source>
        <dbReference type="ARBA" id="ARBA00023187"/>
    </source>
</evidence>
<dbReference type="PhylomeDB" id="A0A0D2UME4"/>
<proteinExistence type="inferred from homology"/>
<evidence type="ECO:0000313" key="13">
    <source>
        <dbReference type="Proteomes" id="UP000008743"/>
    </source>
</evidence>
<dbReference type="InterPro" id="IPR013087">
    <property type="entry name" value="Znf_C2H2_type"/>
</dbReference>
<evidence type="ECO:0000256" key="7">
    <source>
        <dbReference type="ARBA" id="ARBA00022833"/>
    </source>
</evidence>
<evidence type="ECO:0000256" key="10">
    <source>
        <dbReference type="SAM" id="MobiDB-lite"/>
    </source>
</evidence>
<protein>
    <submittedName>
        <fullName evidence="12">Splicing factor 3a subunit 2</fullName>
    </submittedName>
</protein>
<dbReference type="SMART" id="SM00451">
    <property type="entry name" value="ZnF_U1"/>
    <property type="match status" value="1"/>
</dbReference>
<evidence type="ECO:0000256" key="3">
    <source>
        <dbReference type="ARBA" id="ARBA00022664"/>
    </source>
</evidence>
<dbReference type="Gene3D" id="2.60.40.2690">
    <property type="match status" value="1"/>
</dbReference>
<dbReference type="GO" id="GO:0008270">
    <property type="term" value="F:zinc ion binding"/>
    <property type="evidence" value="ECO:0007669"/>
    <property type="project" value="UniProtKB-KW"/>
</dbReference>
<keyword evidence="9" id="KW-0539">Nucleus</keyword>
<dbReference type="InterPro" id="IPR003604">
    <property type="entry name" value="Matrin/U1-like-C_Znf_C2H2"/>
</dbReference>
<name>A0A0D2UME4_CAPO3</name>
<dbReference type="InterPro" id="IPR000690">
    <property type="entry name" value="Matrin/U1-C_Znf_C2H2"/>
</dbReference>
<dbReference type="OrthoDB" id="10250970at2759"/>
<sequence length="266" mass="30093">MDFQNRAKASFGGGGMASAAESNLARKRRLRELASEVIDVTKDPYLLRSHLGTYECKLCLTLHSNEGSYLAHSQGKKHQEQLAKRAARDARDNPTQAAPAKPRSELKKFLKIGRPGYNVTKQRDPQTGQHSLFFQVDLPEIAEGVIPYHRFMSAFEQRVENPDRAWQYLLVAAEPYETIAFRLPSREVDKADGKTFTHWNPDTKQFSLQFHFKLTGEQQLALRQHQRNQSYATGAVRLDGNGDGQRYTDDATPMDVNSGQAPFAQR</sequence>
<dbReference type="RefSeq" id="XP_004345333.1">
    <property type="nucleotide sequence ID" value="XM_004345283.2"/>
</dbReference>
<evidence type="ECO:0000256" key="5">
    <source>
        <dbReference type="ARBA" id="ARBA00022728"/>
    </source>
</evidence>
<dbReference type="eggNOG" id="KOG0227">
    <property type="taxonomic scope" value="Eukaryota"/>
</dbReference>
<dbReference type="PANTHER" id="PTHR23205">
    <property type="entry name" value="SPLICING FACTOR 3A SUBUNIT 2"/>
    <property type="match status" value="1"/>
</dbReference>
<comment type="similarity">
    <text evidence="2">Belongs to the SF3A2 family.</text>
</comment>
<dbReference type="SUPFAM" id="SSF57667">
    <property type="entry name" value="beta-beta-alpha zinc fingers"/>
    <property type="match status" value="1"/>
</dbReference>
<dbReference type="AlphaFoldDB" id="A0A0D2UME4"/>
<dbReference type="OMA" id="EFWIQIM"/>
<keyword evidence="8" id="KW-0508">mRNA splicing</keyword>
<evidence type="ECO:0000256" key="4">
    <source>
        <dbReference type="ARBA" id="ARBA00022723"/>
    </source>
</evidence>
<evidence type="ECO:0000256" key="2">
    <source>
        <dbReference type="ARBA" id="ARBA00008995"/>
    </source>
</evidence>
<organism evidence="12 13">
    <name type="scientific">Capsaspora owczarzaki (strain ATCC 30864)</name>
    <dbReference type="NCBI Taxonomy" id="595528"/>
    <lineage>
        <taxon>Eukaryota</taxon>
        <taxon>Filasterea</taxon>
        <taxon>Capsaspora</taxon>
    </lineage>
</organism>
<dbReference type="Pfam" id="PF12874">
    <property type="entry name" value="zf-met"/>
    <property type="match status" value="1"/>
</dbReference>
<feature type="region of interest" description="Disordered" evidence="10">
    <location>
        <begin position="71"/>
        <end position="104"/>
    </location>
</feature>
<feature type="domain" description="Matrin-type" evidence="11">
    <location>
        <begin position="54"/>
        <end position="84"/>
    </location>
</feature>
<keyword evidence="13" id="KW-1185">Reference proteome</keyword>
<dbReference type="FunFam" id="2.60.40.2690:FF:000001">
    <property type="entry name" value="Splicing factor 3a, subunit 2"/>
    <property type="match status" value="1"/>
</dbReference>
<gene>
    <name evidence="12" type="ORF">CAOG_006584</name>
</gene>
<dbReference type="GO" id="GO:0005686">
    <property type="term" value="C:U2 snRNP"/>
    <property type="evidence" value="ECO:0007669"/>
    <property type="project" value="TreeGrafter"/>
</dbReference>
<dbReference type="InParanoid" id="A0A0D2UME4"/>
<dbReference type="InterPro" id="IPR052092">
    <property type="entry name" value="SF3A2"/>
</dbReference>
<keyword evidence="3" id="KW-0507">mRNA processing</keyword>
<dbReference type="GO" id="GO:0003676">
    <property type="term" value="F:nucleic acid binding"/>
    <property type="evidence" value="ECO:0007669"/>
    <property type="project" value="InterPro"/>
</dbReference>
<reference evidence="13" key="1">
    <citation type="submission" date="2011-02" db="EMBL/GenBank/DDBJ databases">
        <title>The Genome Sequence of Capsaspora owczarzaki ATCC 30864.</title>
        <authorList>
            <person name="Russ C."/>
            <person name="Cuomo C."/>
            <person name="Burger G."/>
            <person name="Gray M.W."/>
            <person name="Holland P.W.H."/>
            <person name="King N."/>
            <person name="Lang F.B.F."/>
            <person name="Roger A.J."/>
            <person name="Ruiz-Trillo I."/>
            <person name="Young S.K."/>
            <person name="Zeng Q."/>
            <person name="Gargeya S."/>
            <person name="Alvarado L."/>
            <person name="Berlin A."/>
            <person name="Chapman S.B."/>
            <person name="Chen Z."/>
            <person name="Freedman E."/>
            <person name="Gellesch M."/>
            <person name="Goldberg J."/>
            <person name="Griggs A."/>
            <person name="Gujja S."/>
            <person name="Heilman E."/>
            <person name="Heiman D."/>
            <person name="Howarth C."/>
            <person name="Mehta T."/>
            <person name="Neiman D."/>
            <person name="Pearson M."/>
            <person name="Roberts A."/>
            <person name="Saif S."/>
            <person name="Shea T."/>
            <person name="Shenoy N."/>
            <person name="Sisk P."/>
            <person name="Stolte C."/>
            <person name="Sykes S."/>
            <person name="White J."/>
            <person name="Yandava C."/>
            <person name="Haas B."/>
            <person name="Nusbaum C."/>
            <person name="Birren B."/>
        </authorList>
    </citation>
    <scope>NUCLEOTIDE SEQUENCE</scope>
    <source>
        <strain evidence="13">ATCC 30864</strain>
    </source>
</reference>
<comment type="subcellular location">
    <subcellularLocation>
        <location evidence="1">Nucleus</location>
    </subcellularLocation>
</comment>
<feature type="region of interest" description="Disordered" evidence="10">
    <location>
        <begin position="1"/>
        <end position="20"/>
    </location>
</feature>